<feature type="binding site" evidence="5">
    <location>
        <position position="120"/>
    </location>
    <ligand>
        <name>Mg(2+)</name>
        <dbReference type="ChEBI" id="CHEBI:18420"/>
    </ligand>
</feature>
<dbReference type="GO" id="GO:0003864">
    <property type="term" value="F:3-methyl-2-oxobutanoate hydroxymethyltransferase activity"/>
    <property type="evidence" value="ECO:0007669"/>
    <property type="project" value="UniProtKB-EC"/>
</dbReference>
<feature type="binding site" evidence="5">
    <location>
        <position position="118"/>
    </location>
    <ligand>
        <name>3-methyl-2-oxobutanoate</name>
        <dbReference type="ChEBI" id="CHEBI:11851"/>
    </ligand>
</feature>
<comment type="cofactor">
    <cofactor evidence="5">
        <name>Mg(2+)</name>
        <dbReference type="ChEBI" id="CHEBI:18420"/>
    </cofactor>
    <text evidence="5">Binds 1 Mg(2+) ion per subunit.</text>
</comment>
<dbReference type="PIRSF" id="PIRSF000388">
    <property type="entry name" value="Pantoate_hydroxy_MeTrfase"/>
    <property type="match status" value="1"/>
</dbReference>
<comment type="subunit">
    <text evidence="2 5">Homodecamer; pentamer of dimers.</text>
</comment>
<dbReference type="EMBL" id="JAVRHQ010000036">
    <property type="protein sequence ID" value="MDT0644830.1"/>
    <property type="molecule type" value="Genomic_DNA"/>
</dbReference>
<feature type="binding site" evidence="5">
    <location>
        <position position="88"/>
    </location>
    <ligand>
        <name>Mg(2+)</name>
        <dbReference type="ChEBI" id="CHEBI:18420"/>
    </ligand>
</feature>
<keyword evidence="5" id="KW-0460">Magnesium</keyword>
<name>A0ABU3CFQ1_9FLAO</name>
<dbReference type="Gene3D" id="3.20.20.60">
    <property type="entry name" value="Phosphoenolpyruvate-binding domains"/>
    <property type="match status" value="1"/>
</dbReference>
<reference evidence="6 7" key="1">
    <citation type="submission" date="2023-09" db="EMBL/GenBank/DDBJ databases">
        <authorList>
            <person name="Rey-Velasco X."/>
        </authorList>
    </citation>
    <scope>NUCLEOTIDE SEQUENCE [LARGE SCALE GENOMIC DNA]</scope>
    <source>
        <strain evidence="6 7">F363</strain>
    </source>
</reference>
<sequence>MSLSVNKRKITIPDLQSQKGRGRIVCLTAYTTPVARLMDPYVDMILVGDSLAMVAYGMESTMKVSLEMMIAHTRAVVKGASRACVIADMPFGSYEKSPEQAFKNASRLLAESGASGVKIEAGFEMLPTIRFLTQRGIPVTAHIGLLPQRANQYGGFRIQGRTGQEREELVKLAKNIEMSGAPLVLVEGVVESVAREIVNSVAIPVIGIGASPVCDGQVLVTDDILGLFSDFTPKFVKKYAHLSEEMENAFKNFAEEVRSGDFPTMEYCFKN</sequence>
<dbReference type="PANTHER" id="PTHR20881">
    <property type="entry name" value="3-METHYL-2-OXOBUTANOATE HYDROXYMETHYLTRANSFERASE"/>
    <property type="match status" value="1"/>
</dbReference>
<protein>
    <recommendedName>
        <fullName evidence="5">3-methyl-2-oxobutanoate hydroxymethyltransferase</fullName>
        <ecNumber evidence="5">2.1.2.11</ecNumber>
    </recommendedName>
    <alternativeName>
        <fullName evidence="5">Ketopantoate hydroxymethyltransferase</fullName>
        <shortName evidence="5">KPHMT</shortName>
    </alternativeName>
</protein>
<dbReference type="InterPro" id="IPR040442">
    <property type="entry name" value="Pyrv_kinase-like_dom_sf"/>
</dbReference>
<keyword evidence="5" id="KW-0479">Metal-binding</keyword>
<organism evidence="6 7">
    <name type="scientific">Autumnicola tepida</name>
    <dbReference type="NCBI Taxonomy" id="3075595"/>
    <lineage>
        <taxon>Bacteria</taxon>
        <taxon>Pseudomonadati</taxon>
        <taxon>Bacteroidota</taxon>
        <taxon>Flavobacteriia</taxon>
        <taxon>Flavobacteriales</taxon>
        <taxon>Flavobacteriaceae</taxon>
        <taxon>Autumnicola</taxon>
    </lineage>
</organism>
<dbReference type="EC" id="2.1.2.11" evidence="5"/>
<evidence type="ECO:0000256" key="2">
    <source>
        <dbReference type="ARBA" id="ARBA00011424"/>
    </source>
</evidence>
<feature type="active site" description="Proton acceptor" evidence="5">
    <location>
        <position position="187"/>
    </location>
</feature>
<dbReference type="NCBIfam" id="TIGR00222">
    <property type="entry name" value="panB"/>
    <property type="match status" value="1"/>
</dbReference>
<feature type="binding site" evidence="5">
    <location>
        <position position="88"/>
    </location>
    <ligand>
        <name>3-methyl-2-oxobutanoate</name>
        <dbReference type="ChEBI" id="CHEBI:11851"/>
    </ligand>
</feature>
<feature type="binding site" evidence="5">
    <location>
        <position position="49"/>
    </location>
    <ligand>
        <name>Mg(2+)</name>
        <dbReference type="ChEBI" id="CHEBI:18420"/>
    </ligand>
</feature>
<dbReference type="InterPro" id="IPR003700">
    <property type="entry name" value="Pantoate_hydroxy_MeTrfase"/>
</dbReference>
<dbReference type="InterPro" id="IPR015813">
    <property type="entry name" value="Pyrv/PenolPyrv_kinase-like_dom"/>
</dbReference>
<keyword evidence="4 5" id="KW-0808">Transferase</keyword>
<dbReference type="HAMAP" id="MF_00156">
    <property type="entry name" value="PanB"/>
    <property type="match status" value="1"/>
</dbReference>
<gene>
    <name evidence="5 6" type="primary">panB</name>
    <name evidence="6" type="ORF">RM553_18460</name>
</gene>
<dbReference type="Pfam" id="PF02548">
    <property type="entry name" value="Pantoate_transf"/>
    <property type="match status" value="1"/>
</dbReference>
<proteinExistence type="inferred from homology"/>
<keyword evidence="3 5" id="KW-0566">Pantothenate biosynthesis</keyword>
<evidence type="ECO:0000256" key="3">
    <source>
        <dbReference type="ARBA" id="ARBA00022655"/>
    </source>
</evidence>
<evidence type="ECO:0000256" key="1">
    <source>
        <dbReference type="ARBA" id="ARBA00008676"/>
    </source>
</evidence>
<comment type="subcellular location">
    <subcellularLocation>
        <location evidence="5">Cytoplasm</location>
    </subcellularLocation>
</comment>
<dbReference type="RefSeq" id="WP_311536445.1">
    <property type="nucleotide sequence ID" value="NZ_JAVRHQ010000036.1"/>
</dbReference>
<comment type="caution">
    <text evidence="6">The sequence shown here is derived from an EMBL/GenBank/DDBJ whole genome shotgun (WGS) entry which is preliminary data.</text>
</comment>
<evidence type="ECO:0000256" key="5">
    <source>
        <dbReference type="HAMAP-Rule" id="MF_00156"/>
    </source>
</evidence>
<evidence type="ECO:0000313" key="6">
    <source>
        <dbReference type="EMBL" id="MDT0644830.1"/>
    </source>
</evidence>
<dbReference type="PANTHER" id="PTHR20881:SF0">
    <property type="entry name" value="3-METHYL-2-OXOBUTANOATE HYDROXYMETHYLTRANSFERASE"/>
    <property type="match status" value="1"/>
</dbReference>
<comment type="function">
    <text evidence="5">Catalyzes the reversible reaction in which hydroxymethyl group from 5,10-methylenetetrahydrofolate is transferred onto alpha-ketoisovalerate to form ketopantoate.</text>
</comment>
<feature type="binding site" evidence="5">
    <location>
        <begin position="49"/>
        <end position="50"/>
    </location>
    <ligand>
        <name>3-methyl-2-oxobutanoate</name>
        <dbReference type="ChEBI" id="CHEBI:11851"/>
    </ligand>
</feature>
<evidence type="ECO:0000313" key="7">
    <source>
        <dbReference type="Proteomes" id="UP001262889"/>
    </source>
</evidence>
<dbReference type="Proteomes" id="UP001262889">
    <property type="component" value="Unassembled WGS sequence"/>
</dbReference>
<keyword evidence="7" id="KW-1185">Reference proteome</keyword>
<dbReference type="SUPFAM" id="SSF51621">
    <property type="entry name" value="Phosphoenolpyruvate/pyruvate domain"/>
    <property type="match status" value="1"/>
</dbReference>
<comment type="similarity">
    <text evidence="1 5">Belongs to the PanB family.</text>
</comment>
<dbReference type="CDD" id="cd06557">
    <property type="entry name" value="KPHMT-like"/>
    <property type="match status" value="1"/>
</dbReference>
<comment type="catalytic activity">
    <reaction evidence="5">
        <text>(6R)-5,10-methylene-5,6,7,8-tetrahydrofolate + 3-methyl-2-oxobutanoate + H2O = 2-dehydropantoate + (6S)-5,6,7,8-tetrahydrofolate</text>
        <dbReference type="Rhea" id="RHEA:11824"/>
        <dbReference type="ChEBI" id="CHEBI:11561"/>
        <dbReference type="ChEBI" id="CHEBI:11851"/>
        <dbReference type="ChEBI" id="CHEBI:15377"/>
        <dbReference type="ChEBI" id="CHEBI:15636"/>
        <dbReference type="ChEBI" id="CHEBI:57453"/>
        <dbReference type="EC" id="2.1.2.11"/>
    </reaction>
</comment>
<keyword evidence="5" id="KW-0963">Cytoplasm</keyword>
<dbReference type="NCBIfam" id="NF001452">
    <property type="entry name" value="PRK00311.1"/>
    <property type="match status" value="1"/>
</dbReference>
<evidence type="ECO:0000256" key="4">
    <source>
        <dbReference type="ARBA" id="ARBA00022679"/>
    </source>
</evidence>
<accession>A0ABU3CFQ1</accession>
<comment type="pathway">
    <text evidence="5">Cofactor biosynthesis; (R)-pantothenate biosynthesis; (R)-pantoate from 3-methyl-2-oxobutanoate: step 1/2.</text>
</comment>